<keyword evidence="7 8" id="KW-0413">Isomerase</keyword>
<dbReference type="GO" id="GO:0005524">
    <property type="term" value="F:ATP binding"/>
    <property type="evidence" value="ECO:0007669"/>
    <property type="project" value="UniProtKB-KW"/>
</dbReference>
<dbReference type="SUPFAM" id="SSF63418">
    <property type="entry name" value="MurE/MurF N-terminal domain"/>
    <property type="match status" value="1"/>
</dbReference>
<evidence type="ECO:0000256" key="9">
    <source>
        <dbReference type="PIRSR" id="PIRSR600821-50"/>
    </source>
</evidence>
<dbReference type="FunFam" id="3.20.20.10:FF:000002">
    <property type="entry name" value="Alanine racemase"/>
    <property type="match status" value="1"/>
</dbReference>
<evidence type="ECO:0000256" key="6">
    <source>
        <dbReference type="ARBA" id="ARBA00022898"/>
    </source>
</evidence>
<comment type="similarity">
    <text evidence="8">Belongs to the alanine racemase family.</text>
</comment>
<dbReference type="InterPro" id="IPR001608">
    <property type="entry name" value="Ala_racemase_N"/>
</dbReference>
<dbReference type="HAMAP" id="MF_01201">
    <property type="entry name" value="Ala_racemase"/>
    <property type="match status" value="1"/>
</dbReference>
<dbReference type="PRINTS" id="PR00992">
    <property type="entry name" value="ALARACEMASE"/>
</dbReference>
<gene>
    <name evidence="12" type="ORF">HNQ88_000306</name>
</gene>
<dbReference type="SMART" id="SM01005">
    <property type="entry name" value="Ala_racemase_C"/>
    <property type="match status" value="1"/>
</dbReference>
<dbReference type="Gene3D" id="2.40.37.10">
    <property type="entry name" value="Lyase, Ornithine Decarboxylase, Chain A, domain 1"/>
    <property type="match status" value="1"/>
</dbReference>
<evidence type="ECO:0000256" key="8">
    <source>
        <dbReference type="HAMAP-Rule" id="MF_01201"/>
    </source>
</evidence>
<dbReference type="Gene3D" id="3.40.1190.10">
    <property type="entry name" value="Mur-like, catalytic domain"/>
    <property type="match status" value="1"/>
</dbReference>
<dbReference type="InterPro" id="IPR000821">
    <property type="entry name" value="Ala_racemase"/>
</dbReference>
<keyword evidence="4" id="KW-0547">Nucleotide-binding</keyword>
<evidence type="ECO:0000256" key="5">
    <source>
        <dbReference type="ARBA" id="ARBA00022840"/>
    </source>
</evidence>
<feature type="binding site" evidence="8 10">
    <location>
        <position position="770"/>
    </location>
    <ligand>
        <name>substrate</name>
    </ligand>
</feature>
<evidence type="ECO:0000256" key="1">
    <source>
        <dbReference type="ARBA" id="ARBA00000316"/>
    </source>
</evidence>
<dbReference type="AlphaFoldDB" id="A0AAE3XJZ0"/>
<dbReference type="InterPro" id="IPR000713">
    <property type="entry name" value="Mur_ligase_N"/>
</dbReference>
<keyword evidence="3" id="KW-0436">Ligase</keyword>
<dbReference type="Pfam" id="PF00842">
    <property type="entry name" value="Ala_racemase_C"/>
    <property type="match status" value="1"/>
</dbReference>
<dbReference type="CDD" id="cd00430">
    <property type="entry name" value="PLPDE_III_AR"/>
    <property type="match status" value="1"/>
</dbReference>
<protein>
    <recommendedName>
        <fullName evidence="8">Alanine racemase</fullName>
        <ecNumber evidence="8">5.1.1.1</ecNumber>
    </recommendedName>
</protein>
<organism evidence="12 13">
    <name type="scientific">Aureibacter tunicatorum</name>
    <dbReference type="NCBI Taxonomy" id="866807"/>
    <lineage>
        <taxon>Bacteria</taxon>
        <taxon>Pseudomonadati</taxon>
        <taxon>Bacteroidota</taxon>
        <taxon>Cytophagia</taxon>
        <taxon>Cytophagales</taxon>
        <taxon>Persicobacteraceae</taxon>
        <taxon>Aureibacter</taxon>
    </lineage>
</organism>
<sequence>MSDKSVEKMTFEELSVLLGGDYVGAKVHQEKVGKIFIDSRKASLSTGDVFFAIKGLRNDGHDYISLMHKQGLKLFVVEPSFKNRTFKYPEASFIIVESAKAALQRIAAYRRSMLKCKVVGITGSNGKTIVKEWLSDILSEKHIVTKSPKSFNSQVGVPLSVLELNEQTEIGVFEAGISQAGEMQRLEMIIKPDFGIFTNIGSAHDQGFESRIEKTKEKMKLFSQAKRLVYCLDYSLVHQVALECLGSERLLGWSYTDQDADVYVDDEDGKVVFYPKGESSYEIFHDFLDDASKENLIHSVVLAKYLGMSIDEINLAVKHLPSVDMRLSIKDGINHCCLIDDSYNNDLAGLEVALDFMRQMNQKSKSTLILSDMHQTGLNVQHWRNELLKLIKAKKVDKLIGIGPEITLCKDIFNGEASYFASTDDFLNSEEVLNFDNETILVKGARHFHFERIIKALEKQVHGTRLEVNMESLVHNLNFYKSRLKKDTKLMIMVKAFAYGNGSFEIASLLQYHRVDYLGVAYADEGVALRKHGINIPIMVMNPTEDDFLHLLKYNLEPEIYSFDLLDRYCLYLKKNERQSRIHIKLDTGMHRLGFVEKDLDRLGQILSMQDQVEVQGYFTHLAAADVSDEDEYTVSQLEQFSTWFDHMAEYDIKGDKMKYALNTAGIIRFPEYQFDMVRLGIGLYGIDSTGMCQRDLRLISVLKTRISQIHDLKEGNTIGYSRKGVLAKNSRIATMAIGYADGFCRLFSNGRLQVKAGGKLAPVIGNVCMDMTMIDITGIDDVEVGDEVIIFESADDVNRMAEAAMTIPYEVMTNIGSRVKRVFYAD</sequence>
<dbReference type="InterPro" id="IPR035911">
    <property type="entry name" value="MurE/MurF_N"/>
</dbReference>
<dbReference type="InterPro" id="IPR013221">
    <property type="entry name" value="Mur_ligase_cen"/>
</dbReference>
<dbReference type="EMBL" id="JAVDQD010000001">
    <property type="protein sequence ID" value="MDR6237330.1"/>
    <property type="molecule type" value="Genomic_DNA"/>
</dbReference>
<dbReference type="Pfam" id="PF01168">
    <property type="entry name" value="Ala_racemase_N"/>
    <property type="match status" value="1"/>
</dbReference>
<reference evidence="12" key="1">
    <citation type="submission" date="2023-07" db="EMBL/GenBank/DDBJ databases">
        <title>Genomic Encyclopedia of Type Strains, Phase IV (KMG-IV): sequencing the most valuable type-strain genomes for metagenomic binning, comparative biology and taxonomic classification.</title>
        <authorList>
            <person name="Goeker M."/>
        </authorList>
    </citation>
    <scope>NUCLEOTIDE SEQUENCE</scope>
    <source>
        <strain evidence="12">DSM 26174</strain>
    </source>
</reference>
<dbReference type="InterPro" id="IPR036615">
    <property type="entry name" value="Mur_ligase_C_dom_sf"/>
</dbReference>
<dbReference type="EC" id="5.1.1.1" evidence="8"/>
<comment type="cofactor">
    <cofactor evidence="2 8 9">
        <name>pyridoxal 5'-phosphate</name>
        <dbReference type="ChEBI" id="CHEBI:597326"/>
    </cofactor>
</comment>
<comment type="caution">
    <text evidence="12">The sequence shown here is derived from an EMBL/GenBank/DDBJ whole genome shotgun (WGS) entry which is preliminary data.</text>
</comment>
<evidence type="ECO:0000256" key="4">
    <source>
        <dbReference type="ARBA" id="ARBA00022741"/>
    </source>
</evidence>
<dbReference type="Pfam" id="PF01225">
    <property type="entry name" value="Mur_ligase"/>
    <property type="match status" value="1"/>
</dbReference>
<evidence type="ECO:0000256" key="3">
    <source>
        <dbReference type="ARBA" id="ARBA00022598"/>
    </source>
</evidence>
<dbReference type="Gene3D" id="3.40.1390.10">
    <property type="entry name" value="MurE/MurF, N-terminal domain"/>
    <property type="match status" value="1"/>
</dbReference>
<comment type="pathway">
    <text evidence="8">Amino-acid biosynthesis; D-alanine biosynthesis; D-alanine from L-alanine: step 1/1.</text>
</comment>
<evidence type="ECO:0000313" key="12">
    <source>
        <dbReference type="EMBL" id="MDR6237330.1"/>
    </source>
</evidence>
<dbReference type="InterPro" id="IPR036565">
    <property type="entry name" value="Mur-like_cat_sf"/>
</dbReference>
<dbReference type="SUPFAM" id="SSF51419">
    <property type="entry name" value="PLP-binding barrel"/>
    <property type="match status" value="1"/>
</dbReference>
<dbReference type="GO" id="GO:0008784">
    <property type="term" value="F:alanine racemase activity"/>
    <property type="evidence" value="ECO:0007669"/>
    <property type="project" value="UniProtKB-UniRule"/>
</dbReference>
<dbReference type="PANTHER" id="PTHR43024">
    <property type="entry name" value="UDP-N-ACETYLMURAMOYL-TRIPEPTIDE--D-ALANYL-D-ALANINE LIGASE"/>
    <property type="match status" value="1"/>
</dbReference>
<dbReference type="SUPFAM" id="SSF53623">
    <property type="entry name" value="MurD-like peptide ligases, catalytic domain"/>
    <property type="match status" value="1"/>
</dbReference>
<dbReference type="Proteomes" id="UP001185092">
    <property type="component" value="Unassembled WGS sequence"/>
</dbReference>
<dbReference type="InterPro" id="IPR011079">
    <property type="entry name" value="Ala_racemase_C"/>
</dbReference>
<dbReference type="NCBIfam" id="NF008897">
    <property type="entry name" value="PRK11930.1"/>
    <property type="match status" value="1"/>
</dbReference>
<comment type="catalytic activity">
    <reaction evidence="1 8">
        <text>L-alanine = D-alanine</text>
        <dbReference type="Rhea" id="RHEA:20249"/>
        <dbReference type="ChEBI" id="CHEBI:57416"/>
        <dbReference type="ChEBI" id="CHEBI:57972"/>
        <dbReference type="EC" id="5.1.1.1"/>
    </reaction>
</comment>
<evidence type="ECO:0000256" key="10">
    <source>
        <dbReference type="PIRSR" id="PIRSR600821-52"/>
    </source>
</evidence>
<evidence type="ECO:0000256" key="2">
    <source>
        <dbReference type="ARBA" id="ARBA00001933"/>
    </source>
</evidence>
<dbReference type="SUPFAM" id="SSF50621">
    <property type="entry name" value="Alanine racemase C-terminal domain-like"/>
    <property type="match status" value="1"/>
</dbReference>
<keyword evidence="13" id="KW-1185">Reference proteome</keyword>
<dbReference type="InterPro" id="IPR029066">
    <property type="entry name" value="PLP-binding_barrel"/>
</dbReference>
<dbReference type="RefSeq" id="WP_309936789.1">
    <property type="nucleotide sequence ID" value="NZ_AP025305.1"/>
</dbReference>
<feature type="active site" description="Proton acceptor; specific for L-alanine" evidence="8">
    <location>
        <position position="721"/>
    </location>
</feature>
<feature type="domain" description="Alanine racemase C-terminal" evidence="11">
    <location>
        <begin position="700"/>
        <end position="825"/>
    </location>
</feature>
<dbReference type="NCBIfam" id="TIGR00492">
    <property type="entry name" value="alr"/>
    <property type="match status" value="1"/>
</dbReference>
<dbReference type="PANTHER" id="PTHR43024:SF1">
    <property type="entry name" value="UDP-N-ACETYLMURAMOYL-TRIPEPTIDE--D-ALANYL-D-ALANINE LIGASE"/>
    <property type="match status" value="1"/>
</dbReference>
<proteinExistence type="inferred from homology"/>
<keyword evidence="5" id="KW-0067">ATP-binding</keyword>
<comment type="function">
    <text evidence="8">Catalyzes the interconversion of L-alanine and D-alanine. May also act on other amino acids.</text>
</comment>
<evidence type="ECO:0000256" key="7">
    <source>
        <dbReference type="ARBA" id="ARBA00023235"/>
    </source>
</evidence>
<dbReference type="InterPro" id="IPR009006">
    <property type="entry name" value="Ala_racemase/Decarboxylase_C"/>
</dbReference>
<feature type="active site" description="Proton acceptor; specific for D-alanine" evidence="8">
    <location>
        <position position="495"/>
    </location>
</feature>
<evidence type="ECO:0000259" key="11">
    <source>
        <dbReference type="SMART" id="SM01005"/>
    </source>
</evidence>
<dbReference type="Pfam" id="PF08245">
    <property type="entry name" value="Mur_ligase_M"/>
    <property type="match status" value="1"/>
</dbReference>
<dbReference type="GO" id="GO:0030632">
    <property type="term" value="P:D-alanine biosynthetic process"/>
    <property type="evidence" value="ECO:0007669"/>
    <property type="project" value="UniProtKB-UniRule"/>
</dbReference>
<name>A0AAE3XJZ0_9BACT</name>
<dbReference type="Gene3D" id="3.20.20.10">
    <property type="entry name" value="Alanine racemase"/>
    <property type="match status" value="1"/>
</dbReference>
<dbReference type="Gene3D" id="3.90.190.20">
    <property type="entry name" value="Mur ligase, C-terminal domain"/>
    <property type="match status" value="1"/>
</dbReference>
<evidence type="ECO:0000313" key="13">
    <source>
        <dbReference type="Proteomes" id="UP001185092"/>
    </source>
</evidence>
<feature type="modified residue" description="N6-(pyridoxal phosphate)lysine" evidence="8 9">
    <location>
        <position position="495"/>
    </location>
</feature>
<dbReference type="GO" id="GO:0030170">
    <property type="term" value="F:pyridoxal phosphate binding"/>
    <property type="evidence" value="ECO:0007669"/>
    <property type="project" value="UniProtKB-UniRule"/>
</dbReference>
<dbReference type="SUPFAM" id="SSF53244">
    <property type="entry name" value="MurD-like peptide ligases, peptide-binding domain"/>
    <property type="match status" value="1"/>
</dbReference>
<dbReference type="InterPro" id="IPR051046">
    <property type="entry name" value="MurCDEF_CellWall_CoF430Synth"/>
</dbReference>
<feature type="binding site" evidence="8 10">
    <location>
        <position position="592"/>
    </location>
    <ligand>
        <name>substrate</name>
    </ligand>
</feature>
<dbReference type="GO" id="GO:0016881">
    <property type="term" value="F:acid-amino acid ligase activity"/>
    <property type="evidence" value="ECO:0007669"/>
    <property type="project" value="InterPro"/>
</dbReference>
<keyword evidence="6 8" id="KW-0663">Pyridoxal phosphate</keyword>
<accession>A0AAE3XJZ0</accession>